<evidence type="ECO:0000256" key="3">
    <source>
        <dbReference type="SAM" id="Phobius"/>
    </source>
</evidence>
<dbReference type="EMBL" id="LQPN01000006">
    <property type="protein sequence ID" value="ORW53887.1"/>
    <property type="molecule type" value="Genomic_DNA"/>
</dbReference>
<gene>
    <name evidence="4" type="ORF">AWB90_02000</name>
</gene>
<keyword evidence="3" id="KW-1133">Transmembrane helix</keyword>
<evidence type="ECO:0000313" key="4">
    <source>
        <dbReference type="EMBL" id="ORW53887.1"/>
    </source>
</evidence>
<feature type="transmembrane region" description="Helical" evidence="3">
    <location>
        <begin position="84"/>
        <end position="106"/>
    </location>
</feature>
<organism evidence="4 5">
    <name type="scientific">Mycobacterium paraense</name>
    <dbReference type="NCBI Taxonomy" id="767916"/>
    <lineage>
        <taxon>Bacteria</taxon>
        <taxon>Bacillati</taxon>
        <taxon>Actinomycetota</taxon>
        <taxon>Actinomycetes</taxon>
        <taxon>Mycobacteriales</taxon>
        <taxon>Mycobacteriaceae</taxon>
        <taxon>Mycobacterium</taxon>
        <taxon>Mycobacterium simiae complex</taxon>
    </lineage>
</organism>
<feature type="transmembrane region" description="Helical" evidence="3">
    <location>
        <begin position="54"/>
        <end position="78"/>
    </location>
</feature>
<feature type="repeat" description="NHL" evidence="2">
    <location>
        <begin position="535"/>
        <end position="576"/>
    </location>
</feature>
<dbReference type="GO" id="GO:0008270">
    <property type="term" value="F:zinc ion binding"/>
    <property type="evidence" value="ECO:0007669"/>
    <property type="project" value="UniProtKB-KW"/>
</dbReference>
<dbReference type="OrthoDB" id="5240929at2"/>
<dbReference type="PROSITE" id="PS51125">
    <property type="entry name" value="NHL"/>
    <property type="match status" value="3"/>
</dbReference>
<dbReference type="RefSeq" id="WP_085243843.1">
    <property type="nucleotide sequence ID" value="NZ_LQPN01000006.1"/>
</dbReference>
<dbReference type="AlphaFoldDB" id="A0A1X2AR27"/>
<dbReference type="PANTHER" id="PTHR24104">
    <property type="entry name" value="E3 UBIQUITIN-PROTEIN LIGASE NHLRC1-RELATED"/>
    <property type="match status" value="1"/>
</dbReference>
<dbReference type="InterPro" id="IPR050952">
    <property type="entry name" value="TRIM-NHL_E3_ligases"/>
</dbReference>
<evidence type="ECO:0000313" key="5">
    <source>
        <dbReference type="Proteomes" id="UP000193285"/>
    </source>
</evidence>
<keyword evidence="3" id="KW-0812">Transmembrane</keyword>
<keyword evidence="3" id="KW-0472">Membrane</keyword>
<accession>A0A1X2AR27</accession>
<evidence type="ECO:0000256" key="1">
    <source>
        <dbReference type="ARBA" id="ARBA00022737"/>
    </source>
</evidence>
<proteinExistence type="predicted"/>
<keyword evidence="1" id="KW-0677">Repeat</keyword>
<feature type="transmembrane region" description="Helical" evidence="3">
    <location>
        <begin position="403"/>
        <end position="425"/>
    </location>
</feature>
<reference evidence="4 5" key="1">
    <citation type="journal article" date="2015" name="Emerg. Microbes Infect.">
        <title>Characterization of 17 strains belonging to the Mycobacterium simiae complex and description of Mycobacterium paraense sp. nov.</title>
        <authorList>
            <person name="Fusco da Costa A.R."/>
            <person name="Fedrizzi T."/>
            <person name="Lopes M.L."/>
            <person name="Pecorari M."/>
            <person name="Oliveira da Costa W.L."/>
            <person name="Giacobazzi E."/>
            <person name="da Costa Bahia J.R."/>
            <person name="De Sanctis V."/>
            <person name="Batista Lima K.V."/>
            <person name="Bertorelli R."/>
            <person name="Grottola A."/>
            <person name="Fabio A."/>
            <person name="Mariottini A."/>
            <person name="Ferretti P."/>
            <person name="Di Leva F."/>
            <person name="Fregni Serpini G."/>
            <person name="Tagliazucchi S."/>
            <person name="Rumpianesi F."/>
            <person name="Jousson O."/>
            <person name="Segata N."/>
            <person name="Tortoli E."/>
        </authorList>
    </citation>
    <scope>NUCLEOTIDE SEQUENCE [LARGE SCALE GENOMIC DNA]</scope>
    <source>
        <strain evidence="4 5">IEC33</strain>
    </source>
</reference>
<feature type="repeat" description="NHL" evidence="2">
    <location>
        <begin position="450"/>
        <end position="484"/>
    </location>
</feature>
<evidence type="ECO:0008006" key="6">
    <source>
        <dbReference type="Google" id="ProtNLM"/>
    </source>
</evidence>
<dbReference type="Proteomes" id="UP000193285">
    <property type="component" value="Unassembled WGS sequence"/>
</dbReference>
<evidence type="ECO:0000256" key="2">
    <source>
        <dbReference type="PROSITE-ProRule" id="PRU00504"/>
    </source>
</evidence>
<dbReference type="InterPro" id="IPR011042">
    <property type="entry name" value="6-blade_b-propeller_TolB-like"/>
</dbReference>
<dbReference type="SUPFAM" id="SSF101898">
    <property type="entry name" value="NHL repeat"/>
    <property type="match status" value="2"/>
</dbReference>
<dbReference type="STRING" id="767916.AWB91_19595"/>
<dbReference type="Gene3D" id="2.120.10.30">
    <property type="entry name" value="TolB, C-terminal domain"/>
    <property type="match status" value="1"/>
</dbReference>
<dbReference type="InterPro" id="IPR001258">
    <property type="entry name" value="NHL_repeat"/>
</dbReference>
<feature type="repeat" description="NHL" evidence="2">
    <location>
        <begin position="509"/>
        <end position="534"/>
    </location>
</feature>
<name>A0A1X2AR27_9MYCO</name>
<protein>
    <recommendedName>
        <fullName evidence="6">SMP-30/Gluconolactonase/LRE-like region domain-containing protein</fullName>
    </recommendedName>
</protein>
<dbReference type="PANTHER" id="PTHR24104:SF25">
    <property type="entry name" value="PROTEIN LIN-41"/>
    <property type="match status" value="1"/>
</dbReference>
<dbReference type="Pfam" id="PF01436">
    <property type="entry name" value="NHL"/>
    <property type="match status" value="2"/>
</dbReference>
<comment type="caution">
    <text evidence="4">The sequence shown here is derived from an EMBL/GenBank/DDBJ whole genome shotgun (WGS) entry which is preliminary data.</text>
</comment>
<sequence>MDDPLIDQDDAEKRIADLEHQLADRKRFAAQSPSRQFVASAAPPSTKQMMKYTYVLMFGGIASLGAMYMALFLVGALVGSDNVMTVGGTVVFIAFFLLAMPAYAAFQRRVNRAKKVLIDVGDTSLTVSARPGDVFPFGDAKLGNWTLPGYGGTSKGAALHLHSGGHRFVVGGQDRRIAPETPLEAPAVDAVDASMGAAEFDDLLAIVGRSRGLDVPAPAPGQPTRCLLVPNPARMYSSSFFGMFKNTATALRLNANPPQASLAIDVADDAISVVDVASRARIASASPEHVTATPGASTRSMPYAGTVTSPVLVVRVADSAPLTIGCPDFAGPPQASWSGRTKLTYRFSWRGEVAQEDEPAFVVSDVDWLTLVEKFDLAPRLEDRAGPDASAAVTPLARPKRKLWIYGVIFAVVMFVVAPAMMFVASNIWNKQQLKADQLKADRERPFALPFTDLRAPHGVAVDAAGNVYVTDTHTNRVLKLAAGSGIQTVLPFTGLDMCDNNIEASVGGVAVDAAGNVYVADSCHNQVVKLAAGSSTQTVLPFRGLRFPEGVAVDGAGNVYVVDHGDGRIMKLPAGAHTSTLLPTSGLGAAPDGDVVVDAAGNVYAGFSKSRYRGQSDKYVLKLAPGPSAWTRLPSAPDNSGKGFSSGEQDLAVDTAGNLYAFTGLAGGLLKLPPGSDTWIELRGAPPFIDPLGLAVDPGGNSVYVTDHVGSRATGGGLPWEDDDAHGLVLKLPAG</sequence>